<sequence>MRRKNQNENSTYSQKKQQNRIVNDMHKLEEEDEDDGAYPPIEYDENYQHSSDSSDDEQQKFDTNNGIQNKQTKQIFQNQNSNDHNKGLKVSIYARGQEQKQQAQHVSKPPIENIQDMFKNQLEKKLKMKENLSSLSSIKNKFGSGDEESGSLKINVQENQSTQLQPITFKEQNIKSLNGSQKNINDLGSQGNSQNSSMVEVMNIQLNEISEARKKHLEQIKMKQYEQNIKNDKNLSDEQKKVKLDYIKHSMIVDRIKNIIEKTKKMKEQQFKPAKKEQRFEMQISIFKNLDTYLETKEFLQKINSSVNDNQNKQKQSQHKVQQENSTEIIRKKKNTKIFKSLQNNQFQEQGELKYENIQKILQKSYQYLNEKNDLILQQEQILGGSFLQQLEKMMVGDRIKEESQEDMLQLQKQLKQKFEQVTTQENQSDTNAFYDILQYQLETGYFCKVDPDQNKISESSSYEHQNNQINEIINQKVTVDKKRTTQTKQDELEEYRKKAKKITQLLLSTSKNILKKNIEENNLAIQQARRARANLKIQQYLNIKQLEKNIKSIPQKLQKAYISEPDKLDEDTNEQRVQQEKEEQEEQEEKKQMLKAMLPPISTNKNNNIDKQLQTLESTLTKLNSSSISQNIQKIRNSIDRRFSLSNEQKGIIVPSQKQSQFGKTNSPSSILIKNNQDPQYFAQVQNEQNLDFTAMPSSPLIKNQISQTSRRSNTNFFKQDPQIFNMTKQSVNSNQKTNDRSIKNLTESGYQYQIKTKNVQESEKMKGSKRILYKKQSSISKFGDKSPSSQMIQTEVSTQGSPILQAQSYISSAKTGQINRKQSGQSILEQNSFDSQFEQLNKKQGFCVMNIKEIVNKFKLKDHSFQNTNKFIKLDQNKYLQNQDQVKVKRQKIQSLSLSNQRSNQKNTIEYHNNTDRYSANSSKQKQQNNNQANNPYYPLVQQKQQIFNQIKSQSLEKQKSKQNNIFLTDNFELSPSNTRKNIASEKVLISNHFSANTQRRSVANLSDKLLQFQKQSDNDNNPLKLLKKCSLNYISEQNRNLEQIMNNINHFKVSYKNDKGYFSQQISELQLKLEQQQERLTNQPLDSLRLCLDGVSRQIKPYFFDRKQIQKIT</sequence>
<evidence type="ECO:0000313" key="3">
    <source>
        <dbReference type="EMBL" id="EAS04837.2"/>
    </source>
</evidence>
<feature type="region of interest" description="Disordered" evidence="2">
    <location>
        <begin position="564"/>
        <end position="590"/>
    </location>
</feature>
<feature type="region of interest" description="Disordered" evidence="2">
    <location>
        <begin position="893"/>
        <end position="912"/>
    </location>
</feature>
<keyword evidence="4" id="KW-1185">Reference proteome</keyword>
<reference evidence="4" key="1">
    <citation type="journal article" date="2006" name="PLoS Biol.">
        <title>Macronuclear genome sequence of the ciliate Tetrahymena thermophila, a model eukaryote.</title>
        <authorList>
            <person name="Eisen J.A."/>
            <person name="Coyne R.S."/>
            <person name="Wu M."/>
            <person name="Wu D."/>
            <person name="Thiagarajan M."/>
            <person name="Wortman J.R."/>
            <person name="Badger J.H."/>
            <person name="Ren Q."/>
            <person name="Amedeo P."/>
            <person name="Jones K.M."/>
            <person name="Tallon L.J."/>
            <person name="Delcher A.L."/>
            <person name="Salzberg S.L."/>
            <person name="Silva J.C."/>
            <person name="Haas B.J."/>
            <person name="Majoros W.H."/>
            <person name="Farzad M."/>
            <person name="Carlton J.M."/>
            <person name="Smith R.K. Jr."/>
            <person name="Garg J."/>
            <person name="Pearlman R.E."/>
            <person name="Karrer K.M."/>
            <person name="Sun L."/>
            <person name="Manning G."/>
            <person name="Elde N.C."/>
            <person name="Turkewitz A.P."/>
            <person name="Asai D.J."/>
            <person name="Wilkes D.E."/>
            <person name="Wang Y."/>
            <person name="Cai H."/>
            <person name="Collins K."/>
            <person name="Stewart B.A."/>
            <person name="Lee S.R."/>
            <person name="Wilamowska K."/>
            <person name="Weinberg Z."/>
            <person name="Ruzzo W.L."/>
            <person name="Wloga D."/>
            <person name="Gaertig J."/>
            <person name="Frankel J."/>
            <person name="Tsao C.-C."/>
            <person name="Gorovsky M.A."/>
            <person name="Keeling P.J."/>
            <person name="Waller R.F."/>
            <person name="Patron N.J."/>
            <person name="Cherry J.M."/>
            <person name="Stover N.A."/>
            <person name="Krieger C.J."/>
            <person name="del Toro C."/>
            <person name="Ryder H.F."/>
            <person name="Williamson S.C."/>
            <person name="Barbeau R.A."/>
            <person name="Hamilton E.P."/>
            <person name="Orias E."/>
        </authorList>
    </citation>
    <scope>NUCLEOTIDE SEQUENCE [LARGE SCALE GENOMIC DNA]</scope>
    <source>
        <strain evidence="4">SB210</strain>
    </source>
</reference>
<feature type="region of interest" description="Disordered" evidence="2">
    <location>
        <begin position="308"/>
        <end position="327"/>
    </location>
</feature>
<dbReference type="Proteomes" id="UP000009168">
    <property type="component" value="Unassembled WGS sequence"/>
</dbReference>
<evidence type="ECO:0000256" key="2">
    <source>
        <dbReference type="SAM" id="MobiDB-lite"/>
    </source>
</evidence>
<name>I7M437_TETTS</name>
<protein>
    <submittedName>
        <fullName evidence="3">Uncharacterized protein</fullName>
    </submittedName>
</protein>
<dbReference type="EMBL" id="GG662441">
    <property type="protein sequence ID" value="EAS04837.2"/>
    <property type="molecule type" value="Genomic_DNA"/>
</dbReference>
<organism evidence="3 4">
    <name type="scientific">Tetrahymena thermophila (strain SB210)</name>
    <dbReference type="NCBI Taxonomy" id="312017"/>
    <lineage>
        <taxon>Eukaryota</taxon>
        <taxon>Sar</taxon>
        <taxon>Alveolata</taxon>
        <taxon>Ciliophora</taxon>
        <taxon>Intramacronucleata</taxon>
        <taxon>Oligohymenophorea</taxon>
        <taxon>Hymenostomatida</taxon>
        <taxon>Tetrahymenina</taxon>
        <taxon>Tetrahymenidae</taxon>
        <taxon>Tetrahymena</taxon>
    </lineage>
</organism>
<accession>I7M437</accession>
<feature type="compositionally biased region" description="Low complexity" evidence="2">
    <location>
        <begin position="896"/>
        <end position="907"/>
    </location>
</feature>
<proteinExistence type="predicted"/>
<feature type="coiled-coil region" evidence="1">
    <location>
        <begin position="486"/>
        <end position="539"/>
    </location>
</feature>
<dbReference type="STRING" id="312017.I7M437"/>
<dbReference type="AlphaFoldDB" id="I7M437"/>
<feature type="coiled-coil region" evidence="1">
    <location>
        <begin position="401"/>
        <end position="428"/>
    </location>
</feature>
<feature type="region of interest" description="Disordered" evidence="2">
    <location>
        <begin position="1"/>
        <end position="66"/>
    </location>
</feature>
<gene>
    <name evidence="3" type="ORF">TTHERM_00467870</name>
</gene>
<evidence type="ECO:0000256" key="1">
    <source>
        <dbReference type="SAM" id="Coils"/>
    </source>
</evidence>
<dbReference type="GeneID" id="7830483"/>
<feature type="compositionally biased region" description="Polar residues" evidence="2">
    <location>
        <begin position="7"/>
        <end position="21"/>
    </location>
</feature>
<evidence type="ECO:0000313" key="4">
    <source>
        <dbReference type="Proteomes" id="UP000009168"/>
    </source>
</evidence>
<keyword evidence="1" id="KW-0175">Coiled coil</keyword>
<dbReference type="KEGG" id="tet:TTHERM_00467870"/>
<dbReference type="RefSeq" id="XP_001025082.2">
    <property type="nucleotide sequence ID" value="XM_001025082.2"/>
</dbReference>
<dbReference type="InParanoid" id="I7M437"/>